<evidence type="ECO:0000313" key="3">
    <source>
        <dbReference type="Proteomes" id="UP001595896"/>
    </source>
</evidence>
<dbReference type="Proteomes" id="UP001595896">
    <property type="component" value="Unassembled WGS sequence"/>
</dbReference>
<evidence type="ECO:0000313" key="2">
    <source>
        <dbReference type="EMBL" id="MFC4734981.1"/>
    </source>
</evidence>
<organism evidence="2 3">
    <name type="scientific">Bacillus daqingensis</name>
    <dbReference type="NCBI Taxonomy" id="872396"/>
    <lineage>
        <taxon>Bacteria</taxon>
        <taxon>Bacillati</taxon>
        <taxon>Bacillota</taxon>
        <taxon>Bacilli</taxon>
        <taxon>Bacillales</taxon>
        <taxon>Bacillaceae</taxon>
        <taxon>Bacillus</taxon>
    </lineage>
</organism>
<proteinExistence type="predicted"/>
<gene>
    <name evidence="2" type="ORF">ACFO4L_00150</name>
</gene>
<dbReference type="EMBL" id="JBHSGK010000001">
    <property type="protein sequence ID" value="MFC4734981.1"/>
    <property type="molecule type" value="Genomic_DNA"/>
</dbReference>
<dbReference type="Pfam" id="PF00903">
    <property type="entry name" value="Glyoxalase"/>
    <property type="match status" value="1"/>
</dbReference>
<keyword evidence="3" id="KW-1185">Reference proteome</keyword>
<dbReference type="RefSeq" id="WP_377907609.1">
    <property type="nucleotide sequence ID" value="NZ_JBHSGK010000001.1"/>
</dbReference>
<protein>
    <submittedName>
        <fullName evidence="2">VOC family protein</fullName>
    </submittedName>
</protein>
<name>A0ABV9NRQ6_9BACI</name>
<dbReference type="SUPFAM" id="SSF54593">
    <property type="entry name" value="Glyoxalase/Bleomycin resistance protein/Dihydroxybiphenyl dioxygenase"/>
    <property type="match status" value="1"/>
</dbReference>
<dbReference type="InterPro" id="IPR004360">
    <property type="entry name" value="Glyas_Fos-R_dOase_dom"/>
</dbReference>
<accession>A0ABV9NRQ6</accession>
<feature type="domain" description="Glyoxalase/fosfomycin resistance/dioxygenase" evidence="1">
    <location>
        <begin position="7"/>
        <end position="123"/>
    </location>
</feature>
<dbReference type="Gene3D" id="3.10.180.10">
    <property type="entry name" value="2,3-Dihydroxybiphenyl 1,2-Dioxygenase, domain 1"/>
    <property type="match status" value="1"/>
</dbReference>
<sequence length="142" mass="16217">MKTGIEIDLIVHDSLDALRLYETIFDVQRLTVTDLQQGQNEVIFSIYGTEIHLLDENEAYGMKAPSGEEPLPIWINVTVPDIHKSYNNAIAGGCRNMQPVTTMEKYGISNAVFMDPFGYQWMLHEVHRDLSDEERDAMLRGE</sequence>
<evidence type="ECO:0000259" key="1">
    <source>
        <dbReference type="Pfam" id="PF00903"/>
    </source>
</evidence>
<dbReference type="InterPro" id="IPR029068">
    <property type="entry name" value="Glyas_Bleomycin-R_OHBP_Dase"/>
</dbReference>
<comment type="caution">
    <text evidence="2">The sequence shown here is derived from an EMBL/GenBank/DDBJ whole genome shotgun (WGS) entry which is preliminary data.</text>
</comment>
<reference evidence="3" key="1">
    <citation type="journal article" date="2019" name="Int. J. Syst. Evol. Microbiol.">
        <title>The Global Catalogue of Microorganisms (GCM) 10K type strain sequencing project: providing services to taxonomists for standard genome sequencing and annotation.</title>
        <authorList>
            <consortium name="The Broad Institute Genomics Platform"/>
            <consortium name="The Broad Institute Genome Sequencing Center for Infectious Disease"/>
            <person name="Wu L."/>
            <person name="Ma J."/>
        </authorList>
    </citation>
    <scope>NUCLEOTIDE SEQUENCE [LARGE SCALE GENOMIC DNA]</scope>
    <source>
        <strain evidence="3">JCM 12165</strain>
    </source>
</reference>